<sequence>MKSDLYAACSRRQNPLLLPEIAQWIYYFSREIDGHHLAQTCSHLFSSLIPLVWADVNGVERLLALIAGTKISVDSNDNMQIFMAHKSLTDEDLRRFNFYAPFVKRLNCFKIEKYSRYRLRGWKQLLTALGSSPLLPNLHILTFNTRPTTTPFEQQAWFMLLLSPPIQELSLITTSTSNADLNASAAELFFRCVSTTLLGITDLPSSSNDPPPHSIRTTVISTRSDDVERISWLTTVRDLASLSQLFISMSTLRAGQLSSIGLLPRLESLELDFDVDRNGNSTSSYTTPNLPDDAFPRLRHFGLINLPDVPSFHAIWSLTPLVSNLTSVTLHFNKYRWMNVLTHDEIISDFIHPISEKSPDLVDIAIHPPEYEWNEAESSAPMFGLIARLPLTKLRFAPMVPLHISIPRAAGEYHLLRRLELPTSWVEVADIKTLAIAFPNLEYLALQITIHPGDFEDDQPTPTSPRPIILRVLSVFLEEDPLWDGAILGEGLARLLHSLWPKARYLTNESDILRYKFIPPWGRTRLFI</sequence>
<evidence type="ECO:0000313" key="2">
    <source>
        <dbReference type="Proteomes" id="UP000663853"/>
    </source>
</evidence>
<dbReference type="AlphaFoldDB" id="A0A8H3HBZ4"/>
<accession>A0A8H3HBZ4</accession>
<organism evidence="1 2">
    <name type="scientific">Rhizoctonia solani</name>
    <dbReference type="NCBI Taxonomy" id="456999"/>
    <lineage>
        <taxon>Eukaryota</taxon>
        <taxon>Fungi</taxon>
        <taxon>Dikarya</taxon>
        <taxon>Basidiomycota</taxon>
        <taxon>Agaricomycotina</taxon>
        <taxon>Agaricomycetes</taxon>
        <taxon>Cantharellales</taxon>
        <taxon>Ceratobasidiaceae</taxon>
        <taxon>Rhizoctonia</taxon>
    </lineage>
</organism>
<dbReference type="InterPro" id="IPR032675">
    <property type="entry name" value="LRR_dom_sf"/>
</dbReference>
<proteinExistence type="predicted"/>
<name>A0A8H3HBZ4_9AGAM</name>
<comment type="caution">
    <text evidence="1">The sequence shown here is derived from an EMBL/GenBank/DDBJ whole genome shotgun (WGS) entry which is preliminary data.</text>
</comment>
<dbReference type="EMBL" id="CAJMXA010003422">
    <property type="protein sequence ID" value="CAE6495178.1"/>
    <property type="molecule type" value="Genomic_DNA"/>
</dbReference>
<reference evidence="1" key="1">
    <citation type="submission" date="2021-01" db="EMBL/GenBank/DDBJ databases">
        <authorList>
            <person name="Kaushik A."/>
        </authorList>
    </citation>
    <scope>NUCLEOTIDE SEQUENCE</scope>
    <source>
        <strain evidence="1">AG6-10EEA</strain>
    </source>
</reference>
<protein>
    <recommendedName>
        <fullName evidence="3">F-box domain-containing protein</fullName>
    </recommendedName>
</protein>
<evidence type="ECO:0008006" key="3">
    <source>
        <dbReference type="Google" id="ProtNLM"/>
    </source>
</evidence>
<dbReference type="Proteomes" id="UP000663853">
    <property type="component" value="Unassembled WGS sequence"/>
</dbReference>
<evidence type="ECO:0000313" key="1">
    <source>
        <dbReference type="EMBL" id="CAE6495178.1"/>
    </source>
</evidence>
<dbReference type="Gene3D" id="3.80.10.10">
    <property type="entry name" value="Ribonuclease Inhibitor"/>
    <property type="match status" value="1"/>
</dbReference>
<gene>
    <name evidence="1" type="ORF">RDB_LOCUS105562</name>
</gene>